<dbReference type="RefSeq" id="WP_119339913.1">
    <property type="nucleotide sequence ID" value="NZ_BJXL01000113.1"/>
</dbReference>
<dbReference type="Proteomes" id="UP000321197">
    <property type="component" value="Unassembled WGS sequence"/>
</dbReference>
<organism evidence="7 8">
    <name type="scientific">Meiothermus hypogaeus NBRC 106114</name>
    <dbReference type="NCBI Taxonomy" id="1227553"/>
    <lineage>
        <taxon>Bacteria</taxon>
        <taxon>Thermotogati</taxon>
        <taxon>Deinococcota</taxon>
        <taxon>Deinococci</taxon>
        <taxon>Thermales</taxon>
        <taxon>Thermaceae</taxon>
        <taxon>Meiothermus</taxon>
    </lineage>
</organism>
<keyword evidence="5" id="KW-0460">Magnesium</keyword>
<evidence type="ECO:0000313" key="8">
    <source>
        <dbReference type="Proteomes" id="UP000321197"/>
    </source>
</evidence>
<dbReference type="GO" id="GO:0016787">
    <property type="term" value="F:hydrolase activity"/>
    <property type="evidence" value="ECO:0007669"/>
    <property type="project" value="UniProtKB-KW"/>
</dbReference>
<protein>
    <recommendedName>
        <fullName evidence="5">Ribonuclease VapC</fullName>
        <shortName evidence="5">RNase VapC</shortName>
        <ecNumber evidence="5">3.1.-.-</ecNumber>
    </recommendedName>
    <alternativeName>
        <fullName evidence="5">Toxin VapC</fullName>
    </alternativeName>
</protein>
<evidence type="ECO:0000256" key="4">
    <source>
        <dbReference type="ARBA" id="ARBA00022801"/>
    </source>
</evidence>
<comment type="caution">
    <text evidence="7">The sequence shown here is derived from an EMBL/GenBank/DDBJ whole genome shotgun (WGS) entry which is preliminary data.</text>
</comment>
<evidence type="ECO:0000256" key="1">
    <source>
        <dbReference type="ARBA" id="ARBA00022649"/>
    </source>
</evidence>
<keyword evidence="5" id="KW-0800">Toxin</keyword>
<dbReference type="HAMAP" id="MF_00265">
    <property type="entry name" value="VapC_Nob1"/>
    <property type="match status" value="1"/>
</dbReference>
<dbReference type="EMBL" id="BJXL01000113">
    <property type="protein sequence ID" value="GEM84600.1"/>
    <property type="molecule type" value="Genomic_DNA"/>
</dbReference>
<keyword evidence="2 5" id="KW-0540">Nuclease</keyword>
<dbReference type="GO" id="GO:0004540">
    <property type="term" value="F:RNA nuclease activity"/>
    <property type="evidence" value="ECO:0007669"/>
    <property type="project" value="InterPro"/>
</dbReference>
<keyword evidence="1 5" id="KW-1277">Toxin-antitoxin system</keyword>
<comment type="function">
    <text evidence="5">Toxic component of a toxin-antitoxin (TA) system. An RNase.</text>
</comment>
<feature type="binding site" evidence="5">
    <location>
        <position position="106"/>
    </location>
    <ligand>
        <name>Mg(2+)</name>
        <dbReference type="ChEBI" id="CHEBI:18420"/>
    </ligand>
</feature>
<dbReference type="SUPFAM" id="SSF88723">
    <property type="entry name" value="PIN domain-like"/>
    <property type="match status" value="1"/>
</dbReference>
<comment type="similarity">
    <text evidence="5">Belongs to the PINc/VapC protein family.</text>
</comment>
<accession>A0A511R4R4</accession>
<dbReference type="EC" id="3.1.-.-" evidence="5"/>
<gene>
    <name evidence="5" type="primary">vapC</name>
    <name evidence="7" type="ORF">MHY01S_27660</name>
</gene>
<comment type="cofactor">
    <cofactor evidence="5">
        <name>Mg(2+)</name>
        <dbReference type="ChEBI" id="CHEBI:18420"/>
    </cofactor>
</comment>
<dbReference type="Pfam" id="PF01850">
    <property type="entry name" value="PIN"/>
    <property type="match status" value="1"/>
</dbReference>
<evidence type="ECO:0000256" key="5">
    <source>
        <dbReference type="HAMAP-Rule" id="MF_00265"/>
    </source>
</evidence>
<dbReference type="Gene3D" id="3.40.50.1010">
    <property type="entry name" value="5'-nuclease"/>
    <property type="match status" value="1"/>
</dbReference>
<keyword evidence="4 5" id="KW-0378">Hydrolase</keyword>
<dbReference type="AlphaFoldDB" id="A0A511R4R4"/>
<dbReference type="GO" id="GO:0090729">
    <property type="term" value="F:toxin activity"/>
    <property type="evidence" value="ECO:0007669"/>
    <property type="project" value="UniProtKB-KW"/>
</dbReference>
<dbReference type="InterPro" id="IPR002716">
    <property type="entry name" value="PIN_dom"/>
</dbReference>
<dbReference type="InterPro" id="IPR022907">
    <property type="entry name" value="VapC_family"/>
</dbReference>
<name>A0A511R4R4_9DEIN</name>
<dbReference type="OrthoDB" id="25693at2"/>
<reference evidence="7 8" key="1">
    <citation type="submission" date="2019-07" db="EMBL/GenBank/DDBJ databases">
        <title>Whole genome shotgun sequence of Meiothermus hypogaeus NBRC 106114.</title>
        <authorList>
            <person name="Hosoyama A."/>
            <person name="Uohara A."/>
            <person name="Ohji S."/>
            <person name="Ichikawa N."/>
        </authorList>
    </citation>
    <scope>NUCLEOTIDE SEQUENCE [LARGE SCALE GENOMIC DNA]</scope>
    <source>
        <strain evidence="7 8">NBRC 106114</strain>
    </source>
</reference>
<keyword evidence="3 5" id="KW-0479">Metal-binding</keyword>
<dbReference type="InterPro" id="IPR029060">
    <property type="entry name" value="PIN-like_dom_sf"/>
</dbReference>
<dbReference type="GO" id="GO:0000287">
    <property type="term" value="F:magnesium ion binding"/>
    <property type="evidence" value="ECO:0007669"/>
    <property type="project" value="UniProtKB-UniRule"/>
</dbReference>
<evidence type="ECO:0000313" key="7">
    <source>
        <dbReference type="EMBL" id="GEM84600.1"/>
    </source>
</evidence>
<evidence type="ECO:0000259" key="6">
    <source>
        <dbReference type="Pfam" id="PF01850"/>
    </source>
</evidence>
<evidence type="ECO:0000256" key="2">
    <source>
        <dbReference type="ARBA" id="ARBA00022722"/>
    </source>
</evidence>
<sequence length="147" mass="15966">MKLLFDTSSLVAAFVQSHPAHTAAWEWLEQTLEGAHDGVVATHTLAELYAVLTRLPLRPAIPPPVALQLIEENLRGFQTIALSAADYRAVLQRLEKLNLVGGAIYDALIAQAALKAKAERLLTLNPSHFRRLGQDVEAVVLVAGKKA</sequence>
<feature type="domain" description="PIN" evidence="6">
    <location>
        <begin position="4"/>
        <end position="132"/>
    </location>
</feature>
<evidence type="ECO:0000256" key="3">
    <source>
        <dbReference type="ARBA" id="ARBA00022723"/>
    </source>
</evidence>
<proteinExistence type="inferred from homology"/>
<feature type="binding site" evidence="5">
    <location>
        <position position="6"/>
    </location>
    <ligand>
        <name>Mg(2+)</name>
        <dbReference type="ChEBI" id="CHEBI:18420"/>
    </ligand>
</feature>